<evidence type="ECO:0000256" key="2">
    <source>
        <dbReference type="ARBA" id="ARBA00009387"/>
    </source>
</evidence>
<reference evidence="5 6" key="1">
    <citation type="submission" date="2024-04" db="EMBL/GenBank/DDBJ databases">
        <title>Complete genome sequence of Nguyenibacter vanlangesis HBCM-1154, a strain capable of nitrogen fixation, IAA production, and phosphorus solubilization isolated from sugarcane soil.</title>
        <authorList>
            <person name="MY HANH P."/>
        </authorList>
    </citation>
    <scope>NUCLEOTIDE SEQUENCE [LARGE SCALE GENOMIC DNA]</scope>
    <source>
        <strain evidence="5 6">HBCM 1154</strain>
    </source>
</reference>
<dbReference type="InterPro" id="IPR023346">
    <property type="entry name" value="Lysozyme-like_dom_sf"/>
</dbReference>
<evidence type="ECO:0000256" key="3">
    <source>
        <dbReference type="SAM" id="MobiDB-lite"/>
    </source>
</evidence>
<gene>
    <name evidence="5" type="ORF">AAC691_05010</name>
</gene>
<dbReference type="RefSeq" id="WP_342629163.1">
    <property type="nucleotide sequence ID" value="NZ_CP152276.1"/>
</dbReference>
<dbReference type="CDD" id="cd00254">
    <property type="entry name" value="LT-like"/>
    <property type="match status" value="1"/>
</dbReference>
<dbReference type="InterPro" id="IPR007730">
    <property type="entry name" value="SPOR-like_dom"/>
</dbReference>
<evidence type="ECO:0000313" key="6">
    <source>
        <dbReference type="Proteomes" id="UP001449795"/>
    </source>
</evidence>
<dbReference type="PANTHER" id="PTHR37423">
    <property type="entry name" value="SOLUBLE LYTIC MUREIN TRANSGLYCOSYLASE-RELATED"/>
    <property type="match status" value="1"/>
</dbReference>
<dbReference type="InterPro" id="IPR008258">
    <property type="entry name" value="Transglycosylase_SLT_dom_1"/>
</dbReference>
<dbReference type="PANTHER" id="PTHR37423:SF2">
    <property type="entry name" value="MEMBRANE-BOUND LYTIC MUREIN TRANSGLYCOSYLASE C"/>
    <property type="match status" value="1"/>
</dbReference>
<keyword evidence="5" id="KW-0456">Lyase</keyword>
<evidence type="ECO:0000256" key="1">
    <source>
        <dbReference type="ARBA" id="ARBA00007734"/>
    </source>
</evidence>
<evidence type="ECO:0000313" key="5">
    <source>
        <dbReference type="EMBL" id="XAE43802.1"/>
    </source>
</evidence>
<feature type="region of interest" description="Disordered" evidence="3">
    <location>
        <begin position="1"/>
        <end position="23"/>
    </location>
</feature>
<feature type="domain" description="SPOR" evidence="4">
    <location>
        <begin position="360"/>
        <end position="444"/>
    </location>
</feature>
<dbReference type="PROSITE" id="PS51724">
    <property type="entry name" value="SPOR"/>
    <property type="match status" value="1"/>
</dbReference>
<dbReference type="Proteomes" id="UP001449795">
    <property type="component" value="Chromosome"/>
</dbReference>
<dbReference type="SUPFAM" id="SSF53955">
    <property type="entry name" value="Lysozyme-like"/>
    <property type="match status" value="1"/>
</dbReference>
<dbReference type="EC" id="4.2.2.n1" evidence="5"/>
<dbReference type="GO" id="GO:0016829">
    <property type="term" value="F:lyase activity"/>
    <property type="evidence" value="ECO:0007669"/>
    <property type="project" value="UniProtKB-KW"/>
</dbReference>
<evidence type="ECO:0000259" key="4">
    <source>
        <dbReference type="PROSITE" id="PS51724"/>
    </source>
</evidence>
<dbReference type="Pfam" id="PF01464">
    <property type="entry name" value="SLT"/>
    <property type="match status" value="1"/>
</dbReference>
<dbReference type="Gene3D" id="1.10.530.10">
    <property type="match status" value="1"/>
</dbReference>
<keyword evidence="6" id="KW-1185">Reference proteome</keyword>
<name>A0ABZ3D7N8_9PROT</name>
<dbReference type="Pfam" id="PF05036">
    <property type="entry name" value="SPOR"/>
    <property type="match status" value="1"/>
</dbReference>
<protein>
    <submittedName>
        <fullName evidence="5">Lytic transglycosylase domain-containing protein</fullName>
        <ecNumber evidence="5">4.2.2.n1</ecNumber>
    </submittedName>
</protein>
<dbReference type="InterPro" id="IPR036680">
    <property type="entry name" value="SPOR-like_sf"/>
</dbReference>
<sequence length="446" mass="46480">MVRPVTPSGPPARPAAPSARGGSQWLGSWRGSTGLVRLSLFCAVAALAACATAPGSRYSRYYARNGAYRAPGPPQDPWGPYITEAATRFAVPQEWVRAVIQQESGGHEYLDGQPITSSAGAMGLMQLMPQTYADMQDQNGLGPDPYEPHDNILAGTAYIRQMYDRYGAPGFLAAYNAGPQRLDDYLQTGRQLPNETVNYLASVTPNLGSSVALSGPLAAYGADTQLVSATPTPLPVAMAAAKQPAGPPLPVVVTPTIANPSGGQPIQYAAYVPPSRPASRPADCAQDPNAAYDPDAPCLPTVNGPPQPQYQSQYQPGPLPPPSPTPQPAVAAAPPARTAAPIVPAVIRMPSYRGAGLSDGVNYGQWAIQVGAFGSEGQARFANTMARQAAFNALNGARSVVQPIPSFNGHPVYRARLAGLARASAASACATLRTQGLDCMIVRPGS</sequence>
<feature type="compositionally biased region" description="Pro residues" evidence="3">
    <location>
        <begin position="317"/>
        <end position="327"/>
    </location>
</feature>
<accession>A0ABZ3D7N8</accession>
<proteinExistence type="inferred from homology"/>
<dbReference type="EMBL" id="CP152276">
    <property type="protein sequence ID" value="XAE43802.1"/>
    <property type="molecule type" value="Genomic_DNA"/>
</dbReference>
<dbReference type="Gene3D" id="3.30.70.1070">
    <property type="entry name" value="Sporulation related repeat"/>
    <property type="match status" value="1"/>
</dbReference>
<comment type="similarity">
    <text evidence="2">Belongs to the virb1 family.</text>
</comment>
<feature type="region of interest" description="Disordered" evidence="3">
    <location>
        <begin position="271"/>
        <end position="333"/>
    </location>
</feature>
<organism evidence="5 6">
    <name type="scientific">Nguyenibacter vanlangensis</name>
    <dbReference type="NCBI Taxonomy" id="1216886"/>
    <lineage>
        <taxon>Bacteria</taxon>
        <taxon>Pseudomonadati</taxon>
        <taxon>Pseudomonadota</taxon>
        <taxon>Alphaproteobacteria</taxon>
        <taxon>Acetobacterales</taxon>
        <taxon>Acetobacteraceae</taxon>
        <taxon>Nguyenibacter</taxon>
    </lineage>
</organism>
<comment type="similarity">
    <text evidence="1">Belongs to the transglycosylase Slt family.</text>
</comment>